<dbReference type="SUPFAM" id="SSF53448">
    <property type="entry name" value="Nucleotide-diphospho-sugar transferases"/>
    <property type="match status" value="1"/>
</dbReference>
<keyword evidence="1" id="KW-0808">Transferase</keyword>
<reference evidence="1 2" key="1">
    <citation type="submission" date="2019-12" db="EMBL/GenBank/DDBJ databases">
        <authorList>
            <person name="Lee S.D."/>
        </authorList>
    </citation>
    <scope>NUCLEOTIDE SEQUENCE [LARGE SCALE GENOMIC DNA]</scope>
    <source>
        <strain evidence="1 2">SAP-6</strain>
    </source>
</reference>
<reference evidence="1 2" key="2">
    <citation type="submission" date="2020-02" db="EMBL/GenBank/DDBJ databases">
        <title>The new genus of Enterobacteriales.</title>
        <authorList>
            <person name="Kim I.S."/>
        </authorList>
    </citation>
    <scope>NUCLEOTIDE SEQUENCE [LARGE SCALE GENOMIC DNA]</scope>
    <source>
        <strain evidence="1 2">SAP-6</strain>
    </source>
</reference>
<dbReference type="EMBL" id="WUBS01000003">
    <property type="protein sequence ID" value="NDL62324.1"/>
    <property type="molecule type" value="Genomic_DNA"/>
</dbReference>
<organism evidence="1 2">
    <name type="scientific">Acerihabitans arboris</name>
    <dbReference type="NCBI Taxonomy" id="2691583"/>
    <lineage>
        <taxon>Bacteria</taxon>
        <taxon>Pseudomonadati</taxon>
        <taxon>Pseudomonadota</taxon>
        <taxon>Gammaproteobacteria</taxon>
        <taxon>Enterobacterales</taxon>
        <taxon>Pectobacteriaceae</taxon>
        <taxon>Acerihabitans</taxon>
    </lineage>
</organism>
<dbReference type="Proteomes" id="UP000461443">
    <property type="component" value="Unassembled WGS sequence"/>
</dbReference>
<dbReference type="GO" id="GO:0016740">
    <property type="term" value="F:transferase activity"/>
    <property type="evidence" value="ECO:0007669"/>
    <property type="project" value="UniProtKB-KW"/>
</dbReference>
<dbReference type="Pfam" id="PF13704">
    <property type="entry name" value="Glyco_tranf_2_4"/>
    <property type="match status" value="1"/>
</dbReference>
<dbReference type="InterPro" id="IPR029044">
    <property type="entry name" value="Nucleotide-diphossugar_trans"/>
</dbReference>
<gene>
    <name evidence="1" type="ORF">GRH90_06095</name>
</gene>
<sequence length="296" mass="35535">MKIFAICMVKDEVDILQRSLESALKWADKIVLIDHNSTDGTWELINEKFRYWDKIEVFGQVTDDFQDGLRSRAYNKYKNLIEEGDWLCRLDSDEFYIDSPRDFLAKVDKYYDVVHCASFQYYFTESDVVAYNNNPDLYKNGACVDTLKYFACNSSEARFVRNRNTKWNDFMLWPQARFPHLIWKNHIRLKHFQYRYPEQIQHRLDLRSAKVAGNQFSHEIRDDWNQRIDSRQRINRAQSRNRTNQHWDERIVNSSKLLFDDGMNGYIVNTDLLDPIRGTFQQVARNCIKVILRRQL</sequence>
<name>A0A845SHB1_9GAMM</name>
<proteinExistence type="predicted"/>
<dbReference type="Gene3D" id="3.90.550.10">
    <property type="entry name" value="Spore Coat Polysaccharide Biosynthesis Protein SpsA, Chain A"/>
    <property type="match status" value="1"/>
</dbReference>
<accession>A0A845SHB1</accession>
<comment type="caution">
    <text evidence="1">The sequence shown here is derived from an EMBL/GenBank/DDBJ whole genome shotgun (WGS) entry which is preliminary data.</text>
</comment>
<evidence type="ECO:0000313" key="2">
    <source>
        <dbReference type="Proteomes" id="UP000461443"/>
    </source>
</evidence>
<protein>
    <submittedName>
        <fullName evidence="1">Glycosyltransferase</fullName>
    </submittedName>
</protein>
<dbReference type="AlphaFoldDB" id="A0A845SHB1"/>
<evidence type="ECO:0000313" key="1">
    <source>
        <dbReference type="EMBL" id="NDL62324.1"/>
    </source>
</evidence>
<dbReference type="RefSeq" id="WP_162365029.1">
    <property type="nucleotide sequence ID" value="NZ_WUBS01000003.1"/>
</dbReference>
<keyword evidence="2" id="KW-1185">Reference proteome</keyword>